<keyword evidence="1" id="KW-0812">Transmembrane</keyword>
<proteinExistence type="predicted"/>
<gene>
    <name evidence="2" type="ORF">CXY01_06510</name>
</gene>
<dbReference type="EMBL" id="BJUB01000002">
    <property type="protein sequence ID" value="GEK20131.1"/>
    <property type="molecule type" value="Genomic_DNA"/>
</dbReference>
<reference evidence="2 3" key="1">
    <citation type="submission" date="2019-07" db="EMBL/GenBank/DDBJ databases">
        <title>Whole genome shotgun sequence of Cellulomonas xylanilytica NBRC 101102.</title>
        <authorList>
            <person name="Hosoyama A."/>
            <person name="Uohara A."/>
            <person name="Ohji S."/>
            <person name="Ichikawa N."/>
        </authorList>
    </citation>
    <scope>NUCLEOTIDE SEQUENCE [LARGE SCALE GENOMIC DNA]</scope>
    <source>
        <strain evidence="2 3">NBRC 101102</strain>
    </source>
</reference>
<feature type="transmembrane region" description="Helical" evidence="1">
    <location>
        <begin position="25"/>
        <end position="45"/>
    </location>
</feature>
<evidence type="ECO:0000313" key="2">
    <source>
        <dbReference type="EMBL" id="GEK20131.1"/>
    </source>
</evidence>
<dbReference type="RefSeq" id="WP_146925639.1">
    <property type="nucleotide sequence ID" value="NZ_BJUB01000002.1"/>
</dbReference>
<name>A0A510V2Q1_9CELL</name>
<keyword evidence="3" id="KW-1185">Reference proteome</keyword>
<sequence>MSSSSTEPTAPDVRRRTFLSVDRNGLVRLAVAVAFAVAALASPLVGSTSAQLTDDADVSLTFVVTPAEP</sequence>
<dbReference type="AlphaFoldDB" id="A0A510V2Q1"/>
<evidence type="ECO:0000313" key="3">
    <source>
        <dbReference type="Proteomes" id="UP000321118"/>
    </source>
</evidence>
<organism evidence="2 3">
    <name type="scientific">Cellulomonas xylanilytica</name>
    <dbReference type="NCBI Taxonomy" id="233583"/>
    <lineage>
        <taxon>Bacteria</taxon>
        <taxon>Bacillati</taxon>
        <taxon>Actinomycetota</taxon>
        <taxon>Actinomycetes</taxon>
        <taxon>Micrococcales</taxon>
        <taxon>Cellulomonadaceae</taxon>
        <taxon>Cellulomonas</taxon>
    </lineage>
</organism>
<keyword evidence="1" id="KW-0472">Membrane</keyword>
<comment type="caution">
    <text evidence="2">The sequence shown here is derived from an EMBL/GenBank/DDBJ whole genome shotgun (WGS) entry which is preliminary data.</text>
</comment>
<keyword evidence="1" id="KW-1133">Transmembrane helix</keyword>
<accession>A0A510V2Q1</accession>
<dbReference type="Proteomes" id="UP000321118">
    <property type="component" value="Unassembled WGS sequence"/>
</dbReference>
<protein>
    <submittedName>
        <fullName evidence="2">Uncharacterized protein</fullName>
    </submittedName>
</protein>
<evidence type="ECO:0000256" key="1">
    <source>
        <dbReference type="SAM" id="Phobius"/>
    </source>
</evidence>